<dbReference type="InterPro" id="IPR036179">
    <property type="entry name" value="Ig-like_dom_sf"/>
</dbReference>
<keyword evidence="2" id="KW-1133">Transmembrane helix</keyword>
<evidence type="ECO:0000313" key="5">
    <source>
        <dbReference type="Proteomes" id="UP000314294"/>
    </source>
</evidence>
<dbReference type="EMBL" id="SRLO01000481">
    <property type="protein sequence ID" value="TNN54526.1"/>
    <property type="molecule type" value="Genomic_DNA"/>
</dbReference>
<comment type="caution">
    <text evidence="4">The sequence shown here is derived from an EMBL/GenBank/DDBJ whole genome shotgun (WGS) entry which is preliminary data.</text>
</comment>
<dbReference type="Proteomes" id="UP000314294">
    <property type="component" value="Unassembled WGS sequence"/>
</dbReference>
<dbReference type="InterPro" id="IPR003599">
    <property type="entry name" value="Ig_sub"/>
</dbReference>
<evidence type="ECO:0000256" key="1">
    <source>
        <dbReference type="SAM" id="MobiDB-lite"/>
    </source>
</evidence>
<name>A0A4Z2GLY9_9TELE</name>
<feature type="domain" description="Ig-like" evidence="3">
    <location>
        <begin position="96"/>
        <end position="157"/>
    </location>
</feature>
<dbReference type="AlphaFoldDB" id="A0A4Z2GLY9"/>
<evidence type="ECO:0000313" key="4">
    <source>
        <dbReference type="EMBL" id="TNN54526.1"/>
    </source>
</evidence>
<keyword evidence="2" id="KW-0812">Transmembrane</keyword>
<feature type="region of interest" description="Disordered" evidence="1">
    <location>
        <begin position="262"/>
        <end position="286"/>
    </location>
</feature>
<dbReference type="PANTHER" id="PTHR11422">
    <property type="entry name" value="T-CELL SURFACE GLYCOPROTEIN CD4"/>
    <property type="match status" value="1"/>
</dbReference>
<gene>
    <name evidence="4" type="ORF">EYF80_035229</name>
</gene>
<feature type="transmembrane region" description="Helical" evidence="2">
    <location>
        <begin position="208"/>
        <end position="231"/>
    </location>
</feature>
<dbReference type="SUPFAM" id="SSF48726">
    <property type="entry name" value="Immunoglobulin"/>
    <property type="match status" value="2"/>
</dbReference>
<evidence type="ECO:0000259" key="3">
    <source>
        <dbReference type="PROSITE" id="PS50835"/>
    </source>
</evidence>
<dbReference type="SMART" id="SM00409">
    <property type="entry name" value="IG"/>
    <property type="match status" value="2"/>
</dbReference>
<protein>
    <recommendedName>
        <fullName evidence="3">Ig-like domain-containing protein</fullName>
    </recommendedName>
</protein>
<feature type="compositionally biased region" description="Pro residues" evidence="1">
    <location>
        <begin position="276"/>
        <end position="286"/>
    </location>
</feature>
<dbReference type="Gene3D" id="2.60.40.10">
    <property type="entry name" value="Immunoglobulins"/>
    <property type="match status" value="1"/>
</dbReference>
<dbReference type="PROSITE" id="PS50835">
    <property type="entry name" value="IG_LIKE"/>
    <property type="match status" value="1"/>
</dbReference>
<reference evidence="4 5" key="1">
    <citation type="submission" date="2019-03" db="EMBL/GenBank/DDBJ databases">
        <title>First draft genome of Liparis tanakae, snailfish: a comprehensive survey of snailfish specific genes.</title>
        <authorList>
            <person name="Kim W."/>
            <person name="Song I."/>
            <person name="Jeong J.-H."/>
            <person name="Kim D."/>
            <person name="Kim S."/>
            <person name="Ryu S."/>
            <person name="Song J.Y."/>
            <person name="Lee S.K."/>
        </authorList>
    </citation>
    <scope>NUCLEOTIDE SEQUENCE [LARGE SCALE GENOMIC DNA]</scope>
    <source>
        <tissue evidence="4">Muscle</tissue>
    </source>
</reference>
<dbReference type="InterPro" id="IPR007110">
    <property type="entry name" value="Ig-like_dom"/>
</dbReference>
<keyword evidence="2" id="KW-0472">Membrane</keyword>
<keyword evidence="5" id="KW-1185">Reference proteome</keyword>
<accession>A0A4Z2GLY9</accession>
<dbReference type="OrthoDB" id="6159398at2759"/>
<dbReference type="PANTHER" id="PTHR11422:SF6">
    <property type="entry name" value="HEMICENTIN-1 ISOFORM X1"/>
    <property type="match status" value="1"/>
</dbReference>
<sequence length="286" mass="30532">MCFTGVIPSSALAALPAAARVILTNPRHKATLECGVSSFTDILQRSKVSSQTKLEISDVTEEDAGKFVCNADGRREEHTLLVASVWASPTADLQLGSEATLHCQVSGLDRDSAVSWTSPDGSPHSGRLESVRRSDAGTWQCVFSIDGGVYSQNLAIEVQGPAPETVAPPSSSSPSTSCLDCEYHLRSLLGVARPPPSAAAPLLGLSRWVWLTAGGGCLAVALLLVFVVVLCERIKRKKRKHRVMKNGRQKPKSYCQCDCPAAAAKPQRGRRRETPSAPPLQAPPLL</sequence>
<organism evidence="4 5">
    <name type="scientific">Liparis tanakae</name>
    <name type="common">Tanaka's snailfish</name>
    <dbReference type="NCBI Taxonomy" id="230148"/>
    <lineage>
        <taxon>Eukaryota</taxon>
        <taxon>Metazoa</taxon>
        <taxon>Chordata</taxon>
        <taxon>Craniata</taxon>
        <taxon>Vertebrata</taxon>
        <taxon>Euteleostomi</taxon>
        <taxon>Actinopterygii</taxon>
        <taxon>Neopterygii</taxon>
        <taxon>Teleostei</taxon>
        <taxon>Neoteleostei</taxon>
        <taxon>Acanthomorphata</taxon>
        <taxon>Eupercaria</taxon>
        <taxon>Perciformes</taxon>
        <taxon>Cottioidei</taxon>
        <taxon>Cottales</taxon>
        <taxon>Liparidae</taxon>
        <taxon>Liparis</taxon>
    </lineage>
</organism>
<proteinExistence type="predicted"/>
<dbReference type="InterPro" id="IPR013783">
    <property type="entry name" value="Ig-like_fold"/>
</dbReference>
<evidence type="ECO:0000256" key="2">
    <source>
        <dbReference type="SAM" id="Phobius"/>
    </source>
</evidence>